<reference evidence="3 4" key="1">
    <citation type="submission" date="2013-11" db="EMBL/GenBank/DDBJ databases">
        <title>Opisthorchis viverrini - life in the bile duct.</title>
        <authorList>
            <person name="Young N.D."/>
            <person name="Nagarajan N."/>
            <person name="Lin S.J."/>
            <person name="Korhonen P.K."/>
            <person name="Jex A.R."/>
            <person name="Hall R.S."/>
            <person name="Safavi-Hemami H."/>
            <person name="Kaewkong W."/>
            <person name="Bertrand D."/>
            <person name="Gao S."/>
            <person name="Seet Q."/>
            <person name="Wongkham S."/>
            <person name="Teh B.T."/>
            <person name="Wongkham C."/>
            <person name="Intapan P.M."/>
            <person name="Maleewong W."/>
            <person name="Yang X."/>
            <person name="Hu M."/>
            <person name="Wang Z."/>
            <person name="Hofmann A."/>
            <person name="Sternberg P.W."/>
            <person name="Tan P."/>
            <person name="Wang J."/>
            <person name="Gasser R.B."/>
        </authorList>
    </citation>
    <scope>NUCLEOTIDE SEQUENCE [LARGE SCALE GENOMIC DNA]</scope>
</reference>
<dbReference type="GO" id="GO:0031011">
    <property type="term" value="C:Ino80 complex"/>
    <property type="evidence" value="ECO:0007669"/>
    <property type="project" value="InterPro"/>
</dbReference>
<dbReference type="PANTHER" id="PTHR13233:SF0">
    <property type="entry name" value="MICROSPHERULE PROTEIN 1"/>
    <property type="match status" value="1"/>
</dbReference>
<dbReference type="OrthoDB" id="10262769at2759"/>
<dbReference type="STRING" id="6198.A0A074Z3H0"/>
<dbReference type="GeneID" id="20329226"/>
<keyword evidence="4" id="KW-1185">Reference proteome</keyword>
<name>A0A074Z3H0_OPIVI</name>
<dbReference type="RefSeq" id="XP_009174691.1">
    <property type="nucleotide sequence ID" value="XM_009176427.1"/>
</dbReference>
<feature type="domain" description="FHA" evidence="2">
    <location>
        <begin position="551"/>
        <end position="607"/>
    </location>
</feature>
<dbReference type="InterPro" id="IPR000253">
    <property type="entry name" value="FHA_dom"/>
</dbReference>
<feature type="compositionally biased region" description="Basic and acidic residues" evidence="1">
    <location>
        <begin position="679"/>
        <end position="690"/>
    </location>
</feature>
<dbReference type="Pfam" id="PF13325">
    <property type="entry name" value="MCRS_N"/>
    <property type="match status" value="1"/>
</dbReference>
<dbReference type="Pfam" id="PF00498">
    <property type="entry name" value="FHA"/>
    <property type="match status" value="1"/>
</dbReference>
<feature type="region of interest" description="Disordered" evidence="1">
    <location>
        <begin position="61"/>
        <end position="86"/>
    </location>
</feature>
<evidence type="ECO:0000313" key="3">
    <source>
        <dbReference type="EMBL" id="KER21568.1"/>
    </source>
</evidence>
<feature type="non-terminal residue" evidence="3">
    <location>
        <position position="1"/>
    </location>
</feature>
<dbReference type="GO" id="GO:0002151">
    <property type="term" value="F:G-quadruplex RNA binding"/>
    <property type="evidence" value="ECO:0007669"/>
    <property type="project" value="InterPro"/>
</dbReference>
<feature type="compositionally biased region" description="Polar residues" evidence="1">
    <location>
        <begin position="356"/>
        <end position="372"/>
    </location>
</feature>
<dbReference type="AlphaFoldDB" id="A0A074Z3H0"/>
<evidence type="ECO:0000259" key="2">
    <source>
        <dbReference type="PROSITE" id="PS50006"/>
    </source>
</evidence>
<proteinExistence type="predicted"/>
<dbReference type="Proteomes" id="UP000054324">
    <property type="component" value="Unassembled WGS sequence"/>
</dbReference>
<dbReference type="KEGG" id="ovi:T265_15060"/>
<dbReference type="GO" id="GO:0071339">
    <property type="term" value="C:MLL1 complex"/>
    <property type="evidence" value="ECO:0007669"/>
    <property type="project" value="InterPro"/>
</dbReference>
<organism evidence="3 4">
    <name type="scientific">Opisthorchis viverrini</name>
    <name type="common">Southeast Asian liver fluke</name>
    <dbReference type="NCBI Taxonomy" id="6198"/>
    <lineage>
        <taxon>Eukaryota</taxon>
        <taxon>Metazoa</taxon>
        <taxon>Spiralia</taxon>
        <taxon>Lophotrochozoa</taxon>
        <taxon>Platyhelminthes</taxon>
        <taxon>Trematoda</taxon>
        <taxon>Digenea</taxon>
        <taxon>Opisthorchiida</taxon>
        <taxon>Opisthorchiata</taxon>
        <taxon>Opisthorchiidae</taxon>
        <taxon>Opisthorchis</taxon>
    </lineage>
</organism>
<evidence type="ECO:0000256" key="1">
    <source>
        <dbReference type="SAM" id="MobiDB-lite"/>
    </source>
</evidence>
<protein>
    <recommendedName>
        <fullName evidence="2">FHA domain-containing protein</fullName>
    </recommendedName>
</protein>
<dbReference type="GO" id="GO:0044545">
    <property type="term" value="C:NSL complex"/>
    <property type="evidence" value="ECO:0007669"/>
    <property type="project" value="TreeGrafter"/>
</dbReference>
<evidence type="ECO:0000313" key="4">
    <source>
        <dbReference type="Proteomes" id="UP000054324"/>
    </source>
</evidence>
<feature type="compositionally biased region" description="Polar residues" evidence="1">
    <location>
        <begin position="267"/>
        <end position="293"/>
    </location>
</feature>
<dbReference type="InterPro" id="IPR037912">
    <property type="entry name" value="MCRS1"/>
</dbReference>
<dbReference type="InterPro" id="IPR025999">
    <property type="entry name" value="MCRS_N"/>
</dbReference>
<dbReference type="CTD" id="20329226"/>
<dbReference type="PROSITE" id="PS50006">
    <property type="entry name" value="FHA_DOMAIN"/>
    <property type="match status" value="1"/>
</dbReference>
<accession>A0A074Z3H0</accession>
<gene>
    <name evidence="3" type="ORF">T265_15060</name>
</gene>
<feature type="region of interest" description="Disordered" evidence="1">
    <location>
        <begin position="239"/>
        <end position="293"/>
    </location>
</feature>
<dbReference type="Gene3D" id="2.60.200.20">
    <property type="match status" value="1"/>
</dbReference>
<feature type="region of interest" description="Disordered" evidence="1">
    <location>
        <begin position="645"/>
        <end position="690"/>
    </location>
</feature>
<dbReference type="EMBL" id="KL596957">
    <property type="protein sequence ID" value="KER21568.1"/>
    <property type="molecule type" value="Genomic_DNA"/>
</dbReference>
<dbReference type="InterPro" id="IPR008984">
    <property type="entry name" value="SMAD_FHA_dom_sf"/>
</dbReference>
<dbReference type="PANTHER" id="PTHR13233">
    <property type="entry name" value="MICROSPHERULE PROTEIN 1"/>
    <property type="match status" value="1"/>
</dbReference>
<sequence length="690" mass="77492">SSANLFNDICLVNGLHQDERLFDESAQPSFQPAQIGTDHIFPKWRLFQHYLPNLHRVSPSYLRSRSKRRPLTRSRQTQRSTAPVAEKEPKITAWLPGDDYLLINSVVMTCNLSEVYHTVRFAHFYTEKEVEARWRALLLDPIASRTALAAINKISPALKSQLDRQIPFSSLEDNLLTQISFSDVYTDHEMKPLLLEDLRNSVFSKLLREHPSVFYCGRDEFDLFRQWSRLKSCHVIRDSAKTPRSTPPDDSSLKGSSETSNHDKKPVTSNTDSLPCGNSFSNTPLGGDPTSFSDTELLLEETVHTALASGLDKLSETSTAARRRHMLGQSSYHGFQALVTENVLAALTKESRESDGQSSSASTHPSRGSTSPFLPEVRPQNSVARPPHRNGAFSTSHGTFPRDHPYTAYRNQSAAKSIASCADFELQVRITCSVVLFPGIVSSLLVLNHSRLHNFCGAHFWDQERTDFPNLCIECPMVLMFATKRRLELYRKRRRLWARLRRTAEEAKRWTALVEVRASNGLELTDPQPIYPALAALTGTRTRFLIKEKEVTFGRSSFVYKPHIDLSREGDSARVSRCHGRIRLMPDGAFWLANFSPHPVFVDGHPVLADEEVELRDLATVVVAHMTFRFDINQLYVNSLCGGGTAPSEDANDPKSSTNSDAPCSLLDGRPSPSPPSDRSVKRCDESSQI</sequence>
<dbReference type="SUPFAM" id="SSF49879">
    <property type="entry name" value="SMAD/FHA domain"/>
    <property type="match status" value="1"/>
</dbReference>
<feature type="region of interest" description="Disordered" evidence="1">
    <location>
        <begin position="350"/>
        <end position="400"/>
    </location>
</feature>
<dbReference type="GO" id="GO:0045944">
    <property type="term" value="P:positive regulation of transcription by RNA polymerase II"/>
    <property type="evidence" value="ECO:0007669"/>
    <property type="project" value="TreeGrafter"/>
</dbReference>
<dbReference type="SMART" id="SM00240">
    <property type="entry name" value="FHA"/>
    <property type="match status" value="1"/>
</dbReference>